<feature type="transmembrane region" description="Helical" evidence="1">
    <location>
        <begin position="421"/>
        <end position="441"/>
    </location>
</feature>
<evidence type="ECO:0000313" key="2">
    <source>
        <dbReference type="EMBL" id="KGJ54889.1"/>
    </source>
</evidence>
<accession>A0A099IA79</accession>
<dbReference type="EMBL" id="JQIF01000006">
    <property type="protein sequence ID" value="KGJ54889.1"/>
    <property type="molecule type" value="Genomic_DNA"/>
</dbReference>
<dbReference type="RefSeq" id="WP_021420563.1">
    <property type="nucleotide sequence ID" value="NZ_BAABXQ010000001.1"/>
</dbReference>
<keyword evidence="1" id="KW-0812">Transmembrane</keyword>
<proteinExistence type="predicted"/>
<feature type="transmembrane region" description="Helical" evidence="1">
    <location>
        <begin position="333"/>
        <end position="351"/>
    </location>
</feature>
<evidence type="ECO:0000313" key="3">
    <source>
        <dbReference type="EMBL" id="MZH56164.1"/>
    </source>
</evidence>
<gene>
    <name evidence="2" type="ORF">CIAN88_01355</name>
    <name evidence="3" type="ORF">GT664_10440</name>
</gene>
<feature type="transmembrane region" description="Helical" evidence="1">
    <location>
        <begin position="187"/>
        <end position="205"/>
    </location>
</feature>
<dbReference type="AlphaFoldDB" id="A0A099IA79"/>
<keyword evidence="1" id="KW-0472">Membrane</keyword>
<evidence type="ECO:0000256" key="1">
    <source>
        <dbReference type="SAM" id="Phobius"/>
    </source>
</evidence>
<feature type="transmembrane region" description="Helical" evidence="1">
    <location>
        <begin position="360"/>
        <end position="381"/>
    </location>
</feature>
<feature type="transmembrane region" description="Helical" evidence="1">
    <location>
        <begin position="138"/>
        <end position="158"/>
    </location>
</feature>
<protein>
    <recommendedName>
        <fullName evidence="5">Glucosyl transferase GtrII</fullName>
    </recommendedName>
</protein>
<dbReference type="EMBL" id="WWTN01000015">
    <property type="protein sequence ID" value="MZH56164.1"/>
    <property type="molecule type" value="Genomic_DNA"/>
</dbReference>
<evidence type="ECO:0008006" key="5">
    <source>
        <dbReference type="Google" id="ProtNLM"/>
    </source>
</evidence>
<organism evidence="2 4">
    <name type="scientific">Clostridium innocuum</name>
    <dbReference type="NCBI Taxonomy" id="1522"/>
    <lineage>
        <taxon>Bacteria</taxon>
        <taxon>Bacillati</taxon>
        <taxon>Bacillota</taxon>
        <taxon>Clostridia</taxon>
        <taxon>Eubacteriales</taxon>
        <taxon>Clostridiaceae</taxon>
        <taxon>Clostridium</taxon>
    </lineage>
</organism>
<dbReference type="Proteomes" id="UP000030008">
    <property type="component" value="Unassembled WGS sequence"/>
</dbReference>
<reference evidence="2 4" key="1">
    <citation type="submission" date="2014-08" db="EMBL/GenBank/DDBJ databases">
        <title>Clostridium innocuum, an unnegligible vancomycin-resistant pathogen causing extra-intestinal infections.</title>
        <authorList>
            <person name="Feng Y."/>
            <person name="Chiu C.-H."/>
        </authorList>
    </citation>
    <scope>NUCLEOTIDE SEQUENCE [LARGE SCALE GENOMIC DNA]</scope>
    <source>
        <strain evidence="2 4">AN88</strain>
    </source>
</reference>
<feature type="transmembrane region" description="Helical" evidence="1">
    <location>
        <begin position="212"/>
        <end position="235"/>
    </location>
</feature>
<evidence type="ECO:0000313" key="4">
    <source>
        <dbReference type="Proteomes" id="UP000030008"/>
    </source>
</evidence>
<sequence>MYITNKIKSNKKEYFTIFLAIIINAILFLYALSKGTSYYITNDDYRLRLISSGAYTGDPSYQLVFIKAFIGYVLQFLYEINQTIQWYDFYTLLCMYLPTTYLLYTLIKQKKVIIKLINFFIYFLFYIFILYKHIMLPQFTIISAFCGLGAVCSLINLLEANNFKKKYGTIFLFCVFNLLCFGIRDEIFFMVLVMEVFILIVNVLIDKSILKFVFKLSACIIFLCLTVQVVDIITLSNSDYIEFKNYTKSRSLIYDYYPAPDYELHKEFYDSIGMNADIVNALQTRTLDVDDSLNTENYNKVAEYSKSINEQTIYLRVRQSLINTFKCLISDNIFPQIALVAFLFALAGINIMKDKNEKDIFYFLGSIGYILFGVFILIFRGRIMDRIIEAIILVIMPILFYIASCKINLKIVIPKEKKKILLTIMCSAIGALYLSGTYYIARDNIYEQINNIKTLSMRLEALQGYAKNHPQNFYFYNALDFIGASDRLFSASLENEKVLNMDSLGNWNSKSPNYYKRNKKYGFTSAIDGLVNCKNVYYVECWDFDSSIEGLINNKYKKQSSLVEQIIADDGTIINIYEIVNLK</sequence>
<feature type="transmembrane region" description="Helical" evidence="1">
    <location>
        <begin position="113"/>
        <end position="131"/>
    </location>
</feature>
<dbReference type="Proteomes" id="UP000604383">
    <property type="component" value="Unassembled WGS sequence"/>
</dbReference>
<feature type="transmembrane region" description="Helical" evidence="1">
    <location>
        <begin position="89"/>
        <end position="107"/>
    </location>
</feature>
<feature type="transmembrane region" description="Helical" evidence="1">
    <location>
        <begin position="14"/>
        <end position="40"/>
    </location>
</feature>
<name>A0A099IA79_CLOIN</name>
<keyword evidence="1" id="KW-1133">Transmembrane helix</keyword>
<feature type="transmembrane region" description="Helical" evidence="1">
    <location>
        <begin position="387"/>
        <end position="409"/>
    </location>
</feature>
<comment type="caution">
    <text evidence="2">The sequence shown here is derived from an EMBL/GenBank/DDBJ whole genome shotgun (WGS) entry which is preliminary data.</text>
</comment>
<reference evidence="3" key="2">
    <citation type="journal article" date="2019" name="Nat. Med.">
        <title>A library of human gut bacterial isolates paired with longitudinal multiomics data enables mechanistic microbiome research.</title>
        <authorList>
            <person name="Poyet M."/>
            <person name="Groussin M."/>
            <person name="Gibbons S.M."/>
            <person name="Avila-Pacheco J."/>
            <person name="Jiang X."/>
            <person name="Kearney S.M."/>
            <person name="Perrotta A.R."/>
            <person name="Berdy B."/>
            <person name="Zhao S."/>
            <person name="Lieberman T.D."/>
            <person name="Swanson P.K."/>
            <person name="Smith M."/>
            <person name="Roesemann S."/>
            <person name="Alexander J.E."/>
            <person name="Rich S.A."/>
            <person name="Livny J."/>
            <person name="Vlamakis H."/>
            <person name="Clish C."/>
            <person name="Bullock K."/>
            <person name="Deik A."/>
            <person name="Scott J."/>
            <person name="Pierce K.A."/>
            <person name="Xavier R.J."/>
            <person name="Alm E.J."/>
        </authorList>
    </citation>
    <scope>NUCLEOTIDE SEQUENCE</scope>
    <source>
        <strain evidence="3">BIOML-A12</strain>
    </source>
</reference>